<sequence length="404" mass="43757">MRVLNVSAQKPDTTGSGIYLAETVRSEIAMGHEAAVVCGLGAEDGTPTLPSAARVYPVRFDTPELPFHVCGMSDVMPYPATRYRDLTPEMAGLLERAFTARIRQALEEFAPDVVVCHHLYLVTALVRECAPDLPVGAVCHSTGLRQLAQIPFERERICRDVRALDAVFALHEAQAARISDELGVDPRRIHVVGAGINTRLFSRGGAGTPARRRGRICYAGKIWSKKGVMSLVEALDLISPEMLPEGVRGLEVRMAGAAGADREDFEAIVSRARACRWPIEFLGKLPQDRLADEYRAAEVYVLPSFYEGLPLVVGEALACGCKDVVSDLPGLRPWYASHVPGAPIVWVEPPRMAGVDEPVAAELPAFSERVARALVEALAMPAPDCDVSAMSWDRIAADVIGGLQ</sequence>
<dbReference type="SUPFAM" id="SSF53756">
    <property type="entry name" value="UDP-Glycosyltransferase/glycogen phosphorylase"/>
    <property type="match status" value="1"/>
</dbReference>
<name>A0ABU7R886_9ACTN</name>
<dbReference type="GO" id="GO:0016757">
    <property type="term" value="F:glycosyltransferase activity"/>
    <property type="evidence" value="ECO:0007669"/>
    <property type="project" value="UniProtKB-KW"/>
</dbReference>
<dbReference type="Pfam" id="PF13439">
    <property type="entry name" value="Glyco_transf_4"/>
    <property type="match status" value="1"/>
</dbReference>
<keyword evidence="5" id="KW-1185">Reference proteome</keyword>
<dbReference type="Pfam" id="PF13692">
    <property type="entry name" value="Glyco_trans_1_4"/>
    <property type="match status" value="1"/>
</dbReference>
<dbReference type="Gene3D" id="3.40.50.2000">
    <property type="entry name" value="Glycogen Phosphorylase B"/>
    <property type="match status" value="2"/>
</dbReference>
<protein>
    <submittedName>
        <fullName evidence="4">Glycosyltransferase family 4 protein</fullName>
        <ecNumber evidence="4">2.4.-.-</ecNumber>
    </submittedName>
</protein>
<organism evidence="4 5">
    <name type="scientific">Olsenella absiana</name>
    <dbReference type="NCBI Taxonomy" id="3115222"/>
    <lineage>
        <taxon>Bacteria</taxon>
        <taxon>Bacillati</taxon>
        <taxon>Actinomycetota</taxon>
        <taxon>Coriobacteriia</taxon>
        <taxon>Coriobacteriales</taxon>
        <taxon>Atopobiaceae</taxon>
        <taxon>Olsenella</taxon>
    </lineage>
</organism>
<comment type="caution">
    <text evidence="4">The sequence shown here is derived from an EMBL/GenBank/DDBJ whole genome shotgun (WGS) entry which is preliminary data.</text>
</comment>
<dbReference type="RefSeq" id="WP_330957573.1">
    <property type="nucleotide sequence ID" value="NZ_JAZGJQ010000002.1"/>
</dbReference>
<evidence type="ECO:0000259" key="3">
    <source>
        <dbReference type="Pfam" id="PF13439"/>
    </source>
</evidence>
<keyword evidence="2 4" id="KW-0808">Transferase</keyword>
<dbReference type="Proteomes" id="UP001332931">
    <property type="component" value="Unassembled WGS sequence"/>
</dbReference>
<keyword evidence="1 4" id="KW-0328">Glycosyltransferase</keyword>
<dbReference type="InterPro" id="IPR050194">
    <property type="entry name" value="Glycosyltransferase_grp1"/>
</dbReference>
<dbReference type="PANTHER" id="PTHR45947:SF3">
    <property type="entry name" value="SULFOQUINOVOSYL TRANSFERASE SQD2"/>
    <property type="match status" value="1"/>
</dbReference>
<dbReference type="EC" id="2.4.-.-" evidence="4"/>
<dbReference type="PANTHER" id="PTHR45947">
    <property type="entry name" value="SULFOQUINOVOSYL TRANSFERASE SQD2"/>
    <property type="match status" value="1"/>
</dbReference>
<evidence type="ECO:0000256" key="2">
    <source>
        <dbReference type="ARBA" id="ARBA00022679"/>
    </source>
</evidence>
<feature type="domain" description="Glycosyltransferase subfamily 4-like N-terminal" evidence="3">
    <location>
        <begin position="15"/>
        <end position="199"/>
    </location>
</feature>
<dbReference type="CDD" id="cd03801">
    <property type="entry name" value="GT4_PimA-like"/>
    <property type="match status" value="1"/>
</dbReference>
<reference evidence="4 5" key="1">
    <citation type="submission" date="2024-01" db="EMBL/GenBank/DDBJ databases">
        <title>Description of Olsenella sp. nov., isolated from pig feces.</title>
        <authorList>
            <person name="Chang Y.-H."/>
        </authorList>
    </citation>
    <scope>NUCLEOTIDE SEQUENCE [LARGE SCALE GENOMIC DNA]</scope>
    <source>
        <strain evidence="4 5">YH-ols2223</strain>
    </source>
</reference>
<evidence type="ECO:0000313" key="4">
    <source>
        <dbReference type="EMBL" id="MEE6146805.1"/>
    </source>
</evidence>
<evidence type="ECO:0000313" key="5">
    <source>
        <dbReference type="Proteomes" id="UP001332931"/>
    </source>
</evidence>
<dbReference type="InterPro" id="IPR028098">
    <property type="entry name" value="Glyco_trans_4-like_N"/>
</dbReference>
<gene>
    <name evidence="4" type="ORF">VXJ25_02165</name>
</gene>
<accession>A0ABU7R886</accession>
<evidence type="ECO:0000256" key="1">
    <source>
        <dbReference type="ARBA" id="ARBA00022676"/>
    </source>
</evidence>
<dbReference type="EMBL" id="JAZGJQ010000002">
    <property type="protein sequence ID" value="MEE6146805.1"/>
    <property type="molecule type" value="Genomic_DNA"/>
</dbReference>
<proteinExistence type="predicted"/>